<evidence type="ECO:0000313" key="3">
    <source>
        <dbReference type="Proteomes" id="UP001472677"/>
    </source>
</evidence>
<dbReference type="PANTHER" id="PTHR38225">
    <property type="entry name" value="PROTEIN, PUTATIVE-RELATED"/>
    <property type="match status" value="1"/>
</dbReference>
<proteinExistence type="predicted"/>
<protein>
    <submittedName>
        <fullName evidence="2">Uncharacterized protein</fullName>
    </submittedName>
</protein>
<keyword evidence="3" id="KW-1185">Reference proteome</keyword>
<keyword evidence="1" id="KW-0812">Transmembrane</keyword>
<evidence type="ECO:0000256" key="1">
    <source>
        <dbReference type="SAM" id="Phobius"/>
    </source>
</evidence>
<reference evidence="2 3" key="1">
    <citation type="journal article" date="2024" name="G3 (Bethesda)">
        <title>Genome assembly of Hibiscus sabdariffa L. provides insights into metabolisms of medicinal natural products.</title>
        <authorList>
            <person name="Kim T."/>
        </authorList>
    </citation>
    <scope>NUCLEOTIDE SEQUENCE [LARGE SCALE GENOMIC DNA]</scope>
    <source>
        <strain evidence="2">TK-2024</strain>
        <tissue evidence="2">Old leaves</tissue>
    </source>
</reference>
<comment type="caution">
    <text evidence="2">The sequence shown here is derived from an EMBL/GenBank/DDBJ whole genome shotgun (WGS) entry which is preliminary data.</text>
</comment>
<feature type="transmembrane region" description="Helical" evidence="1">
    <location>
        <begin position="104"/>
        <end position="132"/>
    </location>
</feature>
<gene>
    <name evidence="2" type="ORF">V6N12_074390</name>
</gene>
<dbReference type="EMBL" id="JBBPBM010000105">
    <property type="protein sequence ID" value="KAK8507825.1"/>
    <property type="molecule type" value="Genomic_DNA"/>
</dbReference>
<keyword evidence="1" id="KW-0472">Membrane</keyword>
<sequence length="137" mass="15582">MASSSSSSSSLLPSSLARFSPSFKHHNSRPFQVIRAQSRRDGRSSNGVDANLKVLRERIEQVKMKEKLERCCRKEYGWNYGEGYNYNKVKRDNNNKTAEELFELVSLVGATVGFTCLTGTLFLCLVSIFVHFHHSFL</sequence>
<organism evidence="2 3">
    <name type="scientific">Hibiscus sabdariffa</name>
    <name type="common">roselle</name>
    <dbReference type="NCBI Taxonomy" id="183260"/>
    <lineage>
        <taxon>Eukaryota</taxon>
        <taxon>Viridiplantae</taxon>
        <taxon>Streptophyta</taxon>
        <taxon>Embryophyta</taxon>
        <taxon>Tracheophyta</taxon>
        <taxon>Spermatophyta</taxon>
        <taxon>Magnoliopsida</taxon>
        <taxon>eudicotyledons</taxon>
        <taxon>Gunneridae</taxon>
        <taxon>Pentapetalae</taxon>
        <taxon>rosids</taxon>
        <taxon>malvids</taxon>
        <taxon>Malvales</taxon>
        <taxon>Malvaceae</taxon>
        <taxon>Malvoideae</taxon>
        <taxon>Hibiscus</taxon>
    </lineage>
</organism>
<accession>A0ABR2BKZ7</accession>
<evidence type="ECO:0000313" key="2">
    <source>
        <dbReference type="EMBL" id="KAK8507825.1"/>
    </source>
</evidence>
<dbReference type="PANTHER" id="PTHR38225:SF4">
    <property type="entry name" value="PROTEIN, PUTATIVE-RELATED"/>
    <property type="match status" value="1"/>
</dbReference>
<dbReference type="Proteomes" id="UP001472677">
    <property type="component" value="Unassembled WGS sequence"/>
</dbReference>
<name>A0ABR2BKZ7_9ROSI</name>
<keyword evidence="1" id="KW-1133">Transmembrane helix</keyword>